<comment type="function">
    <text evidence="9">Catalyzes the NADPH-dependent reduction of glutamyl-tRNA(Glu) to glutamate 1-semialdehyde (GSA).</text>
</comment>
<dbReference type="InterPro" id="IPR036291">
    <property type="entry name" value="NAD(P)-bd_dom_sf"/>
</dbReference>
<dbReference type="AlphaFoldDB" id="A0A0K1ENX2"/>
<gene>
    <name evidence="9 15" type="primary">hemA</name>
    <name evidence="15" type="ORF">CMC5_065780</name>
</gene>
<evidence type="ECO:0000256" key="9">
    <source>
        <dbReference type="HAMAP-Rule" id="MF_00087"/>
    </source>
</evidence>
<dbReference type="UniPathway" id="UPA00251">
    <property type="reaction ID" value="UER00316"/>
</dbReference>
<comment type="catalytic activity">
    <reaction evidence="7 9 10">
        <text>(S)-4-amino-5-oxopentanoate + tRNA(Glu) + NADP(+) = L-glutamyl-tRNA(Glu) + NADPH + H(+)</text>
        <dbReference type="Rhea" id="RHEA:12344"/>
        <dbReference type="Rhea" id="RHEA-COMP:9663"/>
        <dbReference type="Rhea" id="RHEA-COMP:9680"/>
        <dbReference type="ChEBI" id="CHEBI:15378"/>
        <dbReference type="ChEBI" id="CHEBI:57501"/>
        <dbReference type="ChEBI" id="CHEBI:57783"/>
        <dbReference type="ChEBI" id="CHEBI:58349"/>
        <dbReference type="ChEBI" id="CHEBI:78442"/>
        <dbReference type="ChEBI" id="CHEBI:78520"/>
        <dbReference type="EC" id="1.2.1.70"/>
    </reaction>
</comment>
<feature type="domain" description="Quinate/shikimate 5-dehydrogenase/glutamyl-tRNA reductase" evidence="13">
    <location>
        <begin position="194"/>
        <end position="328"/>
    </location>
</feature>
<dbReference type="InterPro" id="IPR018214">
    <property type="entry name" value="GluRdtase_CS"/>
</dbReference>
<evidence type="ECO:0000256" key="11">
    <source>
        <dbReference type="SAM" id="MobiDB-lite"/>
    </source>
</evidence>
<dbReference type="FunFam" id="3.40.50.720:FF:000031">
    <property type="entry name" value="Glutamyl-tRNA reductase"/>
    <property type="match status" value="1"/>
</dbReference>
<comment type="similarity">
    <text evidence="2 9 10">Belongs to the glutamyl-tRNA reductase family.</text>
</comment>
<dbReference type="KEGG" id="ccro:CMC5_065780"/>
<evidence type="ECO:0000256" key="5">
    <source>
        <dbReference type="ARBA" id="ARBA00023002"/>
    </source>
</evidence>
<name>A0A0K1ENX2_CHOCO</name>
<dbReference type="PROSITE" id="PS00747">
    <property type="entry name" value="GLUTR"/>
    <property type="match status" value="1"/>
</dbReference>
<evidence type="ECO:0000256" key="4">
    <source>
        <dbReference type="ARBA" id="ARBA00022857"/>
    </source>
</evidence>
<dbReference type="Proteomes" id="UP000067626">
    <property type="component" value="Chromosome"/>
</dbReference>
<evidence type="ECO:0000256" key="3">
    <source>
        <dbReference type="ARBA" id="ARBA00012970"/>
    </source>
</evidence>
<dbReference type="InterPro" id="IPR036453">
    <property type="entry name" value="GluRdtase_dimer_dom_sf"/>
</dbReference>
<dbReference type="STRING" id="52.CMC5_065780"/>
<reference evidence="15 16" key="1">
    <citation type="submission" date="2015-07" db="EMBL/GenBank/DDBJ databases">
        <title>Genome analysis of myxobacterium Chondromyces crocatus Cm c5 reveals a high potential for natural compound synthesis and the genetic basis for the loss of fruiting body formation.</title>
        <authorList>
            <person name="Zaburannyi N."/>
            <person name="Bunk B."/>
            <person name="Maier J."/>
            <person name="Overmann J."/>
            <person name="Mueller R."/>
        </authorList>
    </citation>
    <scope>NUCLEOTIDE SEQUENCE [LARGE SCALE GENOMIC DNA]</scope>
    <source>
        <strain evidence="15 16">Cm c5</strain>
    </source>
</reference>
<evidence type="ECO:0000256" key="7">
    <source>
        <dbReference type="ARBA" id="ARBA00047464"/>
    </source>
</evidence>
<feature type="active site" description="Nucleophile" evidence="9">
    <location>
        <position position="49"/>
    </location>
</feature>
<feature type="binding site" evidence="9">
    <location>
        <begin position="137"/>
        <end position="139"/>
    </location>
    <ligand>
        <name>substrate</name>
    </ligand>
</feature>
<dbReference type="SUPFAM" id="SSF69075">
    <property type="entry name" value="Glutamyl tRNA-reductase dimerization domain"/>
    <property type="match status" value="1"/>
</dbReference>
<sequence length="555" mass="58001">MIVVVGLSHKTAPIEVRERLAVGRDALPTLLQRLVAHPAIGEAVVLSTCNRVEIYAAPCGPGGAGGAGSMTSERPPASLPPEVTQTREMEALHAVVGALCGLGGDGIRPYLAGARGLDAVLHLFRVAASLDSLVVGEPQILGQLKEALVSAREAGSVGPRLAQAMHRAFKVGKRARAETAIGAGQVSVSSVAIELARQIFADLAGRSALLVGAGEMAEAASRLLVRAGARLTVVNRSPERAAALAREVGGEPRAWSELERSVIEADIVVSSTSSPTYVIPVDLVRRARKARRGRSLFLIDIAVPRDVDPAVNDLDNVYLYDVDDLSQIVAQSLEERAVEAARAEEIVRDEVRGYEAWALERALTPTIVDLRARTRSILAAEVERSLSGKLRHLSTADRQALAMMVEAATNKLLHVPTTRLRAMAGDERAEDHVEALRELFDLDSSPQGELLPLSFDGASNGASRSGDTPLPGSIGRSVPPPSGRGRSVPPPSGDGRATPQRADGQSAPPQSGRSARGVSSSAVAAPPAIPPPPAVPSVSVVMPPGAARAMGIKGV</sequence>
<dbReference type="GO" id="GO:0008883">
    <property type="term" value="F:glutamyl-tRNA reductase activity"/>
    <property type="evidence" value="ECO:0007669"/>
    <property type="project" value="UniProtKB-UniRule"/>
</dbReference>
<dbReference type="Pfam" id="PF01488">
    <property type="entry name" value="Shikimate_DH"/>
    <property type="match status" value="1"/>
</dbReference>
<dbReference type="NCBIfam" id="TIGR01035">
    <property type="entry name" value="hemA"/>
    <property type="match status" value="1"/>
</dbReference>
<evidence type="ECO:0000256" key="10">
    <source>
        <dbReference type="RuleBase" id="RU000584"/>
    </source>
</evidence>
<dbReference type="SUPFAM" id="SSF51735">
    <property type="entry name" value="NAD(P)-binding Rossmann-fold domains"/>
    <property type="match status" value="1"/>
</dbReference>
<dbReference type="Pfam" id="PF00745">
    <property type="entry name" value="GlutR_dimer"/>
    <property type="match status" value="1"/>
</dbReference>
<comment type="pathway">
    <text evidence="1 9 10">Porphyrin-containing compound metabolism; protoporphyrin-IX biosynthesis; 5-aminolevulinate from L-glutamyl-tRNA(Glu): step 1/2.</text>
</comment>
<dbReference type="FunFam" id="3.30.460.30:FF:000001">
    <property type="entry name" value="Glutamyl-tRNA reductase"/>
    <property type="match status" value="1"/>
</dbReference>
<dbReference type="PANTHER" id="PTHR43013:SF1">
    <property type="entry name" value="GLUTAMYL-TRNA REDUCTASE"/>
    <property type="match status" value="1"/>
</dbReference>
<feature type="domain" description="Glutamyl-tRNA reductase N-terminal" evidence="14">
    <location>
        <begin position="5"/>
        <end position="179"/>
    </location>
</feature>
<dbReference type="InterPro" id="IPR000343">
    <property type="entry name" value="4pyrrol_synth_GluRdtase"/>
</dbReference>
<evidence type="ECO:0000256" key="8">
    <source>
        <dbReference type="ARBA" id="ARBA00068659"/>
    </source>
</evidence>
<dbReference type="GO" id="GO:0050661">
    <property type="term" value="F:NADP binding"/>
    <property type="evidence" value="ECO:0007669"/>
    <property type="project" value="InterPro"/>
</dbReference>
<dbReference type="Gene3D" id="3.30.460.30">
    <property type="entry name" value="Glutamyl-tRNA reductase, N-terminal domain"/>
    <property type="match status" value="1"/>
</dbReference>
<dbReference type="InterPro" id="IPR015896">
    <property type="entry name" value="4pyrrol_synth_GluRdtase_dimer"/>
</dbReference>
<feature type="binding site" evidence="9">
    <location>
        <position position="143"/>
    </location>
    <ligand>
        <name>substrate</name>
    </ligand>
</feature>
<evidence type="ECO:0000259" key="14">
    <source>
        <dbReference type="Pfam" id="PF05201"/>
    </source>
</evidence>
<evidence type="ECO:0000259" key="12">
    <source>
        <dbReference type="Pfam" id="PF00745"/>
    </source>
</evidence>
<dbReference type="Gene3D" id="3.40.50.720">
    <property type="entry name" value="NAD(P)-binding Rossmann-like Domain"/>
    <property type="match status" value="1"/>
</dbReference>
<keyword evidence="5 9" id="KW-0560">Oxidoreductase</keyword>
<dbReference type="InterPro" id="IPR015895">
    <property type="entry name" value="4pyrrol_synth_GluRdtase_N"/>
</dbReference>
<feature type="binding site" evidence="9">
    <location>
        <begin position="48"/>
        <end position="51"/>
    </location>
    <ligand>
        <name>substrate</name>
    </ligand>
</feature>
<feature type="compositionally biased region" description="Pro residues" evidence="11">
    <location>
        <begin position="478"/>
        <end position="492"/>
    </location>
</feature>
<keyword evidence="4 9" id="KW-0521">NADP</keyword>
<keyword evidence="16" id="KW-1185">Reference proteome</keyword>
<dbReference type="EC" id="1.2.1.70" evidence="3 9"/>
<evidence type="ECO:0000256" key="2">
    <source>
        <dbReference type="ARBA" id="ARBA00005916"/>
    </source>
</evidence>
<dbReference type="GO" id="GO:0019353">
    <property type="term" value="P:protoporphyrinogen IX biosynthetic process from glutamate"/>
    <property type="evidence" value="ECO:0007669"/>
    <property type="project" value="TreeGrafter"/>
</dbReference>
<dbReference type="HAMAP" id="MF_00087">
    <property type="entry name" value="Glu_tRNA_reductase"/>
    <property type="match status" value="1"/>
</dbReference>
<feature type="region of interest" description="Disordered" evidence="11">
    <location>
        <begin position="450"/>
        <end position="538"/>
    </location>
</feature>
<feature type="domain" description="Tetrapyrrole biosynthesis glutamyl-tRNA reductase dimerisation" evidence="12">
    <location>
        <begin position="342"/>
        <end position="442"/>
    </location>
</feature>
<evidence type="ECO:0000256" key="1">
    <source>
        <dbReference type="ARBA" id="ARBA00005059"/>
    </source>
</evidence>
<evidence type="ECO:0000313" key="15">
    <source>
        <dbReference type="EMBL" id="AKT42352.1"/>
    </source>
</evidence>
<keyword evidence="6 9" id="KW-0627">Porphyrin biosynthesis</keyword>
<evidence type="ECO:0000259" key="13">
    <source>
        <dbReference type="Pfam" id="PF01488"/>
    </source>
</evidence>
<feature type="binding site" evidence="9">
    <location>
        <begin position="212"/>
        <end position="217"/>
    </location>
    <ligand>
        <name>NADP(+)</name>
        <dbReference type="ChEBI" id="CHEBI:58349"/>
    </ligand>
</feature>
<dbReference type="RefSeq" id="WP_245677896.1">
    <property type="nucleotide sequence ID" value="NZ_CP012159.1"/>
</dbReference>
<dbReference type="PANTHER" id="PTHR43013">
    <property type="entry name" value="GLUTAMYL-TRNA REDUCTASE"/>
    <property type="match status" value="1"/>
</dbReference>
<dbReference type="Pfam" id="PF05201">
    <property type="entry name" value="GlutR_N"/>
    <property type="match status" value="1"/>
</dbReference>
<accession>A0A0K1ENX2</accession>
<evidence type="ECO:0000313" key="16">
    <source>
        <dbReference type="Proteomes" id="UP000067626"/>
    </source>
</evidence>
<feature type="binding site" evidence="9">
    <location>
        <position position="132"/>
    </location>
    <ligand>
        <name>substrate</name>
    </ligand>
</feature>
<proteinExistence type="inferred from homology"/>
<feature type="site" description="Important for activity" evidence="9">
    <location>
        <position position="122"/>
    </location>
</feature>
<organism evidence="15 16">
    <name type="scientific">Chondromyces crocatus</name>
    <dbReference type="NCBI Taxonomy" id="52"/>
    <lineage>
        <taxon>Bacteria</taxon>
        <taxon>Pseudomonadati</taxon>
        <taxon>Myxococcota</taxon>
        <taxon>Polyangia</taxon>
        <taxon>Polyangiales</taxon>
        <taxon>Polyangiaceae</taxon>
        <taxon>Chondromyces</taxon>
    </lineage>
</organism>
<evidence type="ECO:0000256" key="6">
    <source>
        <dbReference type="ARBA" id="ARBA00023244"/>
    </source>
</evidence>
<feature type="compositionally biased region" description="Low complexity" evidence="11">
    <location>
        <begin position="511"/>
        <end position="526"/>
    </location>
</feature>
<dbReference type="PATRIC" id="fig|52.7.peg.7227"/>
<dbReference type="CDD" id="cd05213">
    <property type="entry name" value="NAD_bind_Glutamyl_tRNA_reduct"/>
    <property type="match status" value="1"/>
</dbReference>
<dbReference type="SUPFAM" id="SSF69742">
    <property type="entry name" value="Glutamyl tRNA-reductase catalytic, N-terminal domain"/>
    <property type="match status" value="1"/>
</dbReference>
<dbReference type="EMBL" id="CP012159">
    <property type="protein sequence ID" value="AKT42352.1"/>
    <property type="molecule type" value="Genomic_DNA"/>
</dbReference>
<dbReference type="InterPro" id="IPR006151">
    <property type="entry name" value="Shikm_DH/Glu-tRNA_Rdtase"/>
</dbReference>
<protein>
    <recommendedName>
        <fullName evidence="8 9">Glutamyl-tRNA reductase</fullName>
        <shortName evidence="9">GluTR</shortName>
        <ecNumber evidence="3 9">1.2.1.70</ecNumber>
    </recommendedName>
</protein>
<comment type="miscellaneous">
    <text evidence="9">During catalysis, the active site Cys acts as a nucleophile attacking the alpha-carbonyl group of tRNA-bound glutamate with the formation of a thioester intermediate between enzyme and glutamate, and the concomitant release of tRNA(Glu). The thioester intermediate is finally reduced by direct hydride transfer from NADPH, to form the product GSA.</text>
</comment>
<dbReference type="InterPro" id="IPR036343">
    <property type="entry name" value="GluRdtase_N_sf"/>
</dbReference>
<comment type="subunit">
    <text evidence="9">Homodimer.</text>
</comment>
<comment type="domain">
    <text evidence="9">Possesses an unusual extended V-shaped dimeric structure with each monomer consisting of three distinct domains arranged along a curved 'spinal' alpha-helix. The N-terminal catalytic domain specifically recognizes the glutamate moiety of the substrate. The second domain is the NADPH-binding domain, and the third C-terminal domain is responsible for dimerization.</text>
</comment>